<keyword evidence="4 6" id="KW-0808">Transferase</keyword>
<dbReference type="SUPFAM" id="SSF53335">
    <property type="entry name" value="S-adenosyl-L-methionine-dependent methyltransferases"/>
    <property type="match status" value="1"/>
</dbReference>
<dbReference type="EC" id="2.1.1.-" evidence="6"/>
<feature type="binding site" evidence="6">
    <location>
        <position position="133"/>
    </location>
    <ligand>
        <name>S-adenosyl-L-methionine</name>
        <dbReference type="ChEBI" id="CHEBI:59789"/>
    </ligand>
</feature>
<feature type="binding site" evidence="6">
    <location>
        <position position="178"/>
    </location>
    <ligand>
        <name>S-adenosyl-L-methionine</name>
        <dbReference type="ChEBI" id="CHEBI:59789"/>
    </ligand>
</feature>
<accession>Q0G3E2</accession>
<dbReference type="EMBL" id="AATP01000002">
    <property type="protein sequence ID" value="EAU41889.1"/>
    <property type="molecule type" value="Genomic_DNA"/>
</dbReference>
<protein>
    <recommendedName>
        <fullName evidence="6">Ribosomal protein L11 methyltransferase</fullName>
        <shortName evidence="6">L11 Mtase</shortName>
        <ecNumber evidence="6">2.1.1.-</ecNumber>
    </recommendedName>
</protein>
<comment type="caution">
    <text evidence="7">The sequence shown here is derived from an EMBL/GenBank/DDBJ whole genome shotgun (WGS) entry which is preliminary data.</text>
</comment>
<evidence type="ECO:0000256" key="2">
    <source>
        <dbReference type="ARBA" id="ARBA00022490"/>
    </source>
</evidence>
<feature type="binding site" evidence="6">
    <location>
        <position position="156"/>
    </location>
    <ligand>
        <name>S-adenosyl-L-methionine</name>
        <dbReference type="ChEBI" id="CHEBI:59789"/>
    </ligand>
</feature>
<evidence type="ECO:0000256" key="6">
    <source>
        <dbReference type="HAMAP-Rule" id="MF_00735"/>
    </source>
</evidence>
<dbReference type="HOGENOM" id="CLU_049382_3_0_5"/>
<comment type="catalytic activity">
    <reaction evidence="6">
        <text>L-lysyl-[protein] + 3 S-adenosyl-L-methionine = N(6),N(6),N(6)-trimethyl-L-lysyl-[protein] + 3 S-adenosyl-L-homocysteine + 3 H(+)</text>
        <dbReference type="Rhea" id="RHEA:54192"/>
        <dbReference type="Rhea" id="RHEA-COMP:9752"/>
        <dbReference type="Rhea" id="RHEA-COMP:13826"/>
        <dbReference type="ChEBI" id="CHEBI:15378"/>
        <dbReference type="ChEBI" id="CHEBI:29969"/>
        <dbReference type="ChEBI" id="CHEBI:57856"/>
        <dbReference type="ChEBI" id="CHEBI:59789"/>
        <dbReference type="ChEBI" id="CHEBI:61961"/>
    </reaction>
</comment>
<evidence type="ECO:0000256" key="1">
    <source>
        <dbReference type="ARBA" id="ARBA00009741"/>
    </source>
</evidence>
<dbReference type="CDD" id="cd02440">
    <property type="entry name" value="AdoMet_MTases"/>
    <property type="match status" value="1"/>
</dbReference>
<comment type="subcellular location">
    <subcellularLocation>
        <location evidence="6">Cytoplasm</location>
    </subcellularLocation>
</comment>
<reference evidence="7 8" key="1">
    <citation type="journal article" date="2010" name="J. Bacteriol.">
        <title>Genome sequence of Fulvimarina pelagi HTCC2506T, a Mn(II)-oxidizing alphaproteobacterium possessing an aerobic anoxygenic photosynthetic gene cluster and Xanthorhodopsin.</title>
        <authorList>
            <person name="Kang I."/>
            <person name="Oh H.M."/>
            <person name="Lim S.I."/>
            <person name="Ferriera S."/>
            <person name="Giovannoni S.J."/>
            <person name="Cho J.C."/>
        </authorList>
    </citation>
    <scope>NUCLEOTIDE SEQUENCE [LARGE SCALE GENOMIC DNA]</scope>
    <source>
        <strain evidence="7 8">HTCC2506</strain>
    </source>
</reference>
<dbReference type="NCBIfam" id="NF001784">
    <property type="entry name" value="PRK00517.2-1"/>
    <property type="match status" value="1"/>
</dbReference>
<dbReference type="GO" id="GO:0005840">
    <property type="term" value="C:ribosome"/>
    <property type="evidence" value="ECO:0007669"/>
    <property type="project" value="UniProtKB-KW"/>
</dbReference>
<comment type="similarity">
    <text evidence="1 6">Belongs to the methyltransferase superfamily. PrmA family.</text>
</comment>
<dbReference type="PANTHER" id="PTHR43648:SF1">
    <property type="entry name" value="ELECTRON TRANSFER FLAVOPROTEIN BETA SUBUNIT LYSINE METHYLTRANSFERASE"/>
    <property type="match status" value="1"/>
</dbReference>
<sequence length="288" mass="31157">MQIRYFAQGPKSEAERWYSALEQAFEDEGAPLAITEIDEARQIFEAAAYLDVEEGEDRADEFAAATGIPSSKVGREELPDKDWMAEVLAGLKPVRAGRFLVHGRHDRAKVQPNDIAIEIEAGMAFGTGHHGTTAGCLQLIGEEIRRKRPKAVLDLGTGSAVLAIGAAKLGRLPVLATDIDPVAVDVARQNAGANGVSRLVDVAIATGFRSPKIRERGPFDLIVANVLAGPLKAMSPDFARHLAPRGRIILSGILTHQRRSVLAAFSNQGLYHRRTVTMGEWVTLLLGR</sequence>
<dbReference type="PANTHER" id="PTHR43648">
    <property type="entry name" value="ELECTRON TRANSFER FLAVOPROTEIN BETA SUBUNIT LYSINE METHYLTRANSFERASE"/>
    <property type="match status" value="1"/>
</dbReference>
<comment type="function">
    <text evidence="6">Methylates ribosomal protein L11.</text>
</comment>
<dbReference type="InterPro" id="IPR029063">
    <property type="entry name" value="SAM-dependent_MTases_sf"/>
</dbReference>
<dbReference type="GO" id="GO:0016279">
    <property type="term" value="F:protein-lysine N-methyltransferase activity"/>
    <property type="evidence" value="ECO:0007669"/>
    <property type="project" value="RHEA"/>
</dbReference>
<dbReference type="eggNOG" id="COG2264">
    <property type="taxonomic scope" value="Bacteria"/>
</dbReference>
<evidence type="ECO:0000313" key="8">
    <source>
        <dbReference type="Proteomes" id="UP000004310"/>
    </source>
</evidence>
<dbReference type="InterPro" id="IPR050078">
    <property type="entry name" value="Ribosomal_L11_MeTrfase_PrmA"/>
</dbReference>
<keyword evidence="5 6" id="KW-0949">S-adenosyl-L-methionine</keyword>
<dbReference type="Gene3D" id="3.40.50.150">
    <property type="entry name" value="Vaccinia Virus protein VP39"/>
    <property type="match status" value="1"/>
</dbReference>
<keyword evidence="7" id="KW-0689">Ribosomal protein</keyword>
<dbReference type="RefSeq" id="WP_007068262.1">
    <property type="nucleotide sequence ID" value="NZ_DS022272.1"/>
</dbReference>
<dbReference type="PIRSF" id="PIRSF000401">
    <property type="entry name" value="RPL11_MTase"/>
    <property type="match status" value="1"/>
</dbReference>
<name>Q0G3E2_9HYPH</name>
<keyword evidence="2 6" id="KW-0963">Cytoplasm</keyword>
<dbReference type="AlphaFoldDB" id="Q0G3E2"/>
<dbReference type="Proteomes" id="UP000004310">
    <property type="component" value="Unassembled WGS sequence"/>
</dbReference>
<evidence type="ECO:0000256" key="5">
    <source>
        <dbReference type="ARBA" id="ARBA00022691"/>
    </source>
</evidence>
<dbReference type="InterPro" id="IPR004498">
    <property type="entry name" value="Ribosomal_PrmA_MeTrfase"/>
</dbReference>
<dbReference type="HAMAP" id="MF_00735">
    <property type="entry name" value="Methyltr_PrmA"/>
    <property type="match status" value="1"/>
</dbReference>
<evidence type="ECO:0000256" key="3">
    <source>
        <dbReference type="ARBA" id="ARBA00022603"/>
    </source>
</evidence>
<keyword evidence="7" id="KW-0687">Ribonucleoprotein</keyword>
<feature type="binding site" evidence="6">
    <location>
        <position position="225"/>
    </location>
    <ligand>
        <name>S-adenosyl-L-methionine</name>
        <dbReference type="ChEBI" id="CHEBI:59789"/>
    </ligand>
</feature>
<organism evidence="7 8">
    <name type="scientific">Fulvimarina pelagi HTCC2506</name>
    <dbReference type="NCBI Taxonomy" id="314231"/>
    <lineage>
        <taxon>Bacteria</taxon>
        <taxon>Pseudomonadati</taxon>
        <taxon>Pseudomonadota</taxon>
        <taxon>Alphaproteobacteria</taxon>
        <taxon>Hyphomicrobiales</taxon>
        <taxon>Aurantimonadaceae</taxon>
        <taxon>Fulvimarina</taxon>
    </lineage>
</organism>
<evidence type="ECO:0000313" key="7">
    <source>
        <dbReference type="EMBL" id="EAU41889.1"/>
    </source>
</evidence>
<keyword evidence="3 6" id="KW-0489">Methyltransferase</keyword>
<gene>
    <name evidence="6" type="primary">prmA</name>
    <name evidence="7" type="ORF">FP2506_15689</name>
</gene>
<dbReference type="GO" id="GO:0032259">
    <property type="term" value="P:methylation"/>
    <property type="evidence" value="ECO:0007669"/>
    <property type="project" value="UniProtKB-KW"/>
</dbReference>
<dbReference type="STRING" id="217511.GCA_001463845_02756"/>
<proteinExistence type="inferred from homology"/>
<keyword evidence="8" id="KW-1185">Reference proteome</keyword>
<evidence type="ECO:0000256" key="4">
    <source>
        <dbReference type="ARBA" id="ARBA00022679"/>
    </source>
</evidence>
<dbReference type="Pfam" id="PF06325">
    <property type="entry name" value="PrmA"/>
    <property type="match status" value="1"/>
</dbReference>
<dbReference type="GO" id="GO:0005737">
    <property type="term" value="C:cytoplasm"/>
    <property type="evidence" value="ECO:0007669"/>
    <property type="project" value="UniProtKB-SubCell"/>
</dbReference>